<reference evidence="1 2" key="1">
    <citation type="journal article" date="2019" name="Commun. Biol.">
        <title>The bagworm genome reveals a unique fibroin gene that provides high tensile strength.</title>
        <authorList>
            <person name="Kono N."/>
            <person name="Nakamura H."/>
            <person name="Ohtoshi R."/>
            <person name="Tomita M."/>
            <person name="Numata K."/>
            <person name="Arakawa K."/>
        </authorList>
    </citation>
    <scope>NUCLEOTIDE SEQUENCE [LARGE SCALE GENOMIC DNA]</scope>
</reference>
<keyword evidence="2" id="KW-1185">Reference proteome</keyword>
<name>A0A4C1Z1W3_EUMVA</name>
<organism evidence="1 2">
    <name type="scientific">Eumeta variegata</name>
    <name type="common">Bagworm moth</name>
    <name type="synonym">Eumeta japonica</name>
    <dbReference type="NCBI Taxonomy" id="151549"/>
    <lineage>
        <taxon>Eukaryota</taxon>
        <taxon>Metazoa</taxon>
        <taxon>Ecdysozoa</taxon>
        <taxon>Arthropoda</taxon>
        <taxon>Hexapoda</taxon>
        <taxon>Insecta</taxon>
        <taxon>Pterygota</taxon>
        <taxon>Neoptera</taxon>
        <taxon>Endopterygota</taxon>
        <taxon>Lepidoptera</taxon>
        <taxon>Glossata</taxon>
        <taxon>Ditrysia</taxon>
        <taxon>Tineoidea</taxon>
        <taxon>Psychidae</taxon>
        <taxon>Oiketicinae</taxon>
        <taxon>Eumeta</taxon>
    </lineage>
</organism>
<protein>
    <submittedName>
        <fullName evidence="1">Uncharacterized protein</fullName>
    </submittedName>
</protein>
<evidence type="ECO:0000313" key="2">
    <source>
        <dbReference type="Proteomes" id="UP000299102"/>
    </source>
</evidence>
<dbReference type="Proteomes" id="UP000299102">
    <property type="component" value="Unassembled WGS sequence"/>
</dbReference>
<sequence length="114" mass="12357">MPQQHPPPPLHSVSVGAKIQAPRFEITFFVVLRSQLVFSEIGQHRLIMRVLVAHSPLHRSNSPSPPHSHSIIHPIPTQEADDALVNPLGSRVSMGGGVDLLPGGSHARLPLENI</sequence>
<comment type="caution">
    <text evidence="1">The sequence shown here is derived from an EMBL/GenBank/DDBJ whole genome shotgun (WGS) entry which is preliminary data.</text>
</comment>
<accession>A0A4C1Z1W3</accession>
<dbReference type="AlphaFoldDB" id="A0A4C1Z1W3"/>
<proteinExistence type="predicted"/>
<evidence type="ECO:0000313" key="1">
    <source>
        <dbReference type="EMBL" id="GBP81034.1"/>
    </source>
</evidence>
<gene>
    <name evidence="1" type="ORF">EVAR_41030_1</name>
</gene>
<dbReference type="EMBL" id="BGZK01001493">
    <property type="protein sequence ID" value="GBP81034.1"/>
    <property type="molecule type" value="Genomic_DNA"/>
</dbReference>